<dbReference type="GO" id="GO:0005829">
    <property type="term" value="C:cytosol"/>
    <property type="evidence" value="ECO:0007669"/>
    <property type="project" value="TreeGrafter"/>
</dbReference>
<dbReference type="AlphaFoldDB" id="W4LE64"/>
<protein>
    <recommendedName>
        <fullName evidence="3">Ribosome maturation factor RimP N-terminal domain-containing protein</fullName>
    </recommendedName>
</protein>
<organism evidence="4 5">
    <name type="scientific">Candidatus Entotheonella gemina</name>
    <dbReference type="NCBI Taxonomy" id="1429439"/>
    <lineage>
        <taxon>Bacteria</taxon>
        <taxon>Pseudomonadati</taxon>
        <taxon>Nitrospinota/Tectimicrobiota group</taxon>
        <taxon>Candidatus Tectimicrobiota</taxon>
        <taxon>Candidatus Entotheonellia</taxon>
        <taxon>Candidatus Entotheonellales</taxon>
        <taxon>Candidatus Entotheonellaceae</taxon>
        <taxon>Candidatus Entotheonella</taxon>
    </lineage>
</organism>
<dbReference type="InterPro" id="IPR035956">
    <property type="entry name" value="RimP_N_sf"/>
</dbReference>
<dbReference type="InterPro" id="IPR028989">
    <property type="entry name" value="RimP_N"/>
</dbReference>
<dbReference type="InterPro" id="IPR003728">
    <property type="entry name" value="Ribosome_maturation_RimP"/>
</dbReference>
<dbReference type="Pfam" id="PF02576">
    <property type="entry name" value="RimP_N"/>
    <property type="match status" value="1"/>
</dbReference>
<dbReference type="SUPFAM" id="SSF75420">
    <property type="entry name" value="YhbC-like, N-terminal domain"/>
    <property type="match status" value="1"/>
</dbReference>
<dbReference type="GO" id="GO:0006412">
    <property type="term" value="P:translation"/>
    <property type="evidence" value="ECO:0007669"/>
    <property type="project" value="TreeGrafter"/>
</dbReference>
<keyword evidence="1" id="KW-0963">Cytoplasm</keyword>
<keyword evidence="2" id="KW-0690">Ribosome biogenesis</keyword>
<accession>W4LE64</accession>
<name>W4LE64_9BACT</name>
<evidence type="ECO:0000259" key="3">
    <source>
        <dbReference type="Pfam" id="PF02576"/>
    </source>
</evidence>
<evidence type="ECO:0000256" key="1">
    <source>
        <dbReference type="ARBA" id="ARBA00022490"/>
    </source>
</evidence>
<dbReference type="EMBL" id="AZHX01002291">
    <property type="protein sequence ID" value="ETW95631.1"/>
    <property type="molecule type" value="Genomic_DNA"/>
</dbReference>
<keyword evidence="5" id="KW-1185">Reference proteome</keyword>
<sequence length="88" mass="9830">MGSLPTFFVGANMAMYRESLFQDVMATIEPLIEAEGAELLELQLKPQKGRWLVRVFVDTEDGISLEDCRQLSLEIGQVLDAEELIPSS</sequence>
<reference evidence="4 5" key="1">
    <citation type="journal article" date="2014" name="Nature">
        <title>An environmental bacterial taxon with a large and distinct metabolic repertoire.</title>
        <authorList>
            <person name="Wilson M.C."/>
            <person name="Mori T."/>
            <person name="Ruckert C."/>
            <person name="Uria A.R."/>
            <person name="Helf M.J."/>
            <person name="Takada K."/>
            <person name="Gernert C."/>
            <person name="Steffens U.A."/>
            <person name="Heycke N."/>
            <person name="Schmitt S."/>
            <person name="Rinke C."/>
            <person name="Helfrich E.J."/>
            <person name="Brachmann A.O."/>
            <person name="Gurgui C."/>
            <person name="Wakimoto T."/>
            <person name="Kracht M."/>
            <person name="Crusemann M."/>
            <person name="Hentschel U."/>
            <person name="Abe I."/>
            <person name="Matsunaga S."/>
            <person name="Kalinowski J."/>
            <person name="Takeyama H."/>
            <person name="Piel J."/>
        </authorList>
    </citation>
    <scope>NUCLEOTIDE SEQUENCE [LARGE SCALE GENOMIC DNA]</scope>
    <source>
        <strain evidence="5">TSY2</strain>
    </source>
</reference>
<gene>
    <name evidence="4" type="ORF">ETSY2_47865</name>
</gene>
<evidence type="ECO:0000313" key="4">
    <source>
        <dbReference type="EMBL" id="ETW95631.1"/>
    </source>
</evidence>
<evidence type="ECO:0000256" key="2">
    <source>
        <dbReference type="ARBA" id="ARBA00022517"/>
    </source>
</evidence>
<feature type="domain" description="Ribosome maturation factor RimP N-terminal" evidence="3">
    <location>
        <begin position="28"/>
        <end position="86"/>
    </location>
</feature>
<dbReference type="HOGENOM" id="CLU_2474024_0_0_7"/>
<dbReference type="GO" id="GO:0000028">
    <property type="term" value="P:ribosomal small subunit assembly"/>
    <property type="evidence" value="ECO:0007669"/>
    <property type="project" value="TreeGrafter"/>
</dbReference>
<dbReference type="PANTHER" id="PTHR33867">
    <property type="entry name" value="RIBOSOME MATURATION FACTOR RIMP"/>
    <property type="match status" value="1"/>
</dbReference>
<feature type="non-terminal residue" evidence="4">
    <location>
        <position position="88"/>
    </location>
</feature>
<dbReference type="Gene3D" id="3.30.300.70">
    <property type="entry name" value="RimP-like superfamily, N-terminal"/>
    <property type="match status" value="1"/>
</dbReference>
<dbReference type="Proteomes" id="UP000019140">
    <property type="component" value="Unassembled WGS sequence"/>
</dbReference>
<comment type="caution">
    <text evidence="4">The sequence shown here is derived from an EMBL/GenBank/DDBJ whole genome shotgun (WGS) entry which is preliminary data.</text>
</comment>
<dbReference type="PANTHER" id="PTHR33867:SF1">
    <property type="entry name" value="RIBOSOME MATURATION FACTOR RIMP"/>
    <property type="match status" value="1"/>
</dbReference>
<evidence type="ECO:0000313" key="5">
    <source>
        <dbReference type="Proteomes" id="UP000019140"/>
    </source>
</evidence>
<proteinExistence type="predicted"/>